<dbReference type="AlphaFoldDB" id="A0A9X4QMQ5"/>
<comment type="catalytic activity">
    <reaction evidence="5">
        <text>3',5'-cyclic CMP + H2O = CMP + H(+)</text>
        <dbReference type="Rhea" id="RHEA:72675"/>
        <dbReference type="ChEBI" id="CHEBI:15377"/>
        <dbReference type="ChEBI" id="CHEBI:15378"/>
        <dbReference type="ChEBI" id="CHEBI:58003"/>
        <dbReference type="ChEBI" id="CHEBI:60377"/>
    </reaction>
    <physiologicalReaction direction="left-to-right" evidence="5">
        <dbReference type="Rhea" id="RHEA:72676"/>
    </physiologicalReaction>
</comment>
<feature type="domain" description="Metallo-beta-lactamase" evidence="9">
    <location>
        <begin position="13"/>
        <end position="191"/>
    </location>
</feature>
<dbReference type="Gene3D" id="3.60.15.10">
    <property type="entry name" value="Ribonuclease Z/Hydroxyacylglutathione hydrolase-like"/>
    <property type="match status" value="1"/>
</dbReference>
<dbReference type="InterPro" id="IPR036866">
    <property type="entry name" value="RibonucZ/Hydroxyglut_hydro"/>
</dbReference>
<evidence type="ECO:0000256" key="7">
    <source>
        <dbReference type="ARBA" id="ARBA00048505"/>
    </source>
</evidence>
<evidence type="ECO:0000256" key="1">
    <source>
        <dbReference type="ARBA" id="ARBA00001947"/>
    </source>
</evidence>
<dbReference type="Pfam" id="PF00753">
    <property type="entry name" value="Lactamase_B"/>
    <property type="match status" value="1"/>
</dbReference>
<accession>A0A9X4QMQ5</accession>
<dbReference type="PANTHER" id="PTHR46233">
    <property type="entry name" value="HYDROXYACYLGLUTATHIONE HYDROLASE GLOC"/>
    <property type="match status" value="1"/>
</dbReference>
<evidence type="ECO:0000256" key="5">
    <source>
        <dbReference type="ARBA" id="ARBA00034221"/>
    </source>
</evidence>
<dbReference type="GO" id="GO:0046872">
    <property type="term" value="F:metal ion binding"/>
    <property type="evidence" value="ECO:0007669"/>
    <property type="project" value="UniProtKB-KW"/>
</dbReference>
<dbReference type="Proteomes" id="UP001153387">
    <property type="component" value="Unassembled WGS sequence"/>
</dbReference>
<proteinExistence type="predicted"/>
<dbReference type="InterPro" id="IPR051453">
    <property type="entry name" value="MBL_Glyoxalase_II"/>
</dbReference>
<comment type="catalytic activity">
    <reaction evidence="7">
        <text>3',5'-cyclic UMP + H2O = UMP + H(+)</text>
        <dbReference type="Rhea" id="RHEA:70575"/>
        <dbReference type="ChEBI" id="CHEBI:15377"/>
        <dbReference type="ChEBI" id="CHEBI:15378"/>
        <dbReference type="ChEBI" id="CHEBI:57865"/>
        <dbReference type="ChEBI" id="CHEBI:184387"/>
    </reaction>
    <physiologicalReaction direction="left-to-right" evidence="7">
        <dbReference type="Rhea" id="RHEA:70576"/>
    </physiologicalReaction>
</comment>
<dbReference type="RefSeq" id="WP_277565811.1">
    <property type="nucleotide sequence ID" value="NZ_JAPDHZ010000003.1"/>
</dbReference>
<dbReference type="SMART" id="SM00849">
    <property type="entry name" value="Lactamase_B"/>
    <property type="match status" value="1"/>
</dbReference>
<reference evidence="10 11" key="1">
    <citation type="submission" date="2022-10" db="EMBL/GenBank/DDBJ databases">
        <title>Comparative genomic analysis of Cohnella hashimotonis sp. nov., isolated from the International Space Station.</title>
        <authorList>
            <person name="Simpson A."/>
            <person name="Venkateswaran K."/>
        </authorList>
    </citation>
    <scope>NUCLEOTIDE SEQUENCE [LARGE SCALE GENOMIC DNA]</scope>
    <source>
        <strain evidence="10 11">DSM 18997</strain>
    </source>
</reference>
<dbReference type="InterPro" id="IPR001279">
    <property type="entry name" value="Metallo-B-lactamas"/>
</dbReference>
<evidence type="ECO:0000256" key="3">
    <source>
        <dbReference type="ARBA" id="ARBA00022801"/>
    </source>
</evidence>
<dbReference type="CDD" id="cd06262">
    <property type="entry name" value="metallo-hydrolase-like_MBL-fold"/>
    <property type="match status" value="1"/>
</dbReference>
<name>A0A9X4QMQ5_9BACL</name>
<keyword evidence="3" id="KW-0378">Hydrolase</keyword>
<evidence type="ECO:0000313" key="10">
    <source>
        <dbReference type="EMBL" id="MDG0791973.1"/>
    </source>
</evidence>
<evidence type="ECO:0000259" key="9">
    <source>
        <dbReference type="SMART" id="SM00849"/>
    </source>
</evidence>
<protein>
    <submittedName>
        <fullName evidence="10">MBL fold metallo-hydrolase</fullName>
    </submittedName>
</protein>
<dbReference type="PANTHER" id="PTHR46233:SF3">
    <property type="entry name" value="HYDROXYACYLGLUTATHIONE HYDROLASE GLOC"/>
    <property type="match status" value="1"/>
</dbReference>
<gene>
    <name evidence="10" type="ORF">OMP38_14735</name>
</gene>
<evidence type="ECO:0000256" key="6">
    <source>
        <dbReference type="ARBA" id="ARBA00034301"/>
    </source>
</evidence>
<evidence type="ECO:0000256" key="4">
    <source>
        <dbReference type="ARBA" id="ARBA00022833"/>
    </source>
</evidence>
<keyword evidence="2" id="KW-0479">Metal-binding</keyword>
<evidence type="ECO:0000313" key="11">
    <source>
        <dbReference type="Proteomes" id="UP001153387"/>
    </source>
</evidence>
<feature type="region of interest" description="Disordered" evidence="8">
    <location>
        <begin position="190"/>
        <end position="211"/>
    </location>
</feature>
<organism evidence="10 11">
    <name type="scientific">Cohnella ginsengisoli</name>
    <dbReference type="NCBI Taxonomy" id="425004"/>
    <lineage>
        <taxon>Bacteria</taxon>
        <taxon>Bacillati</taxon>
        <taxon>Bacillota</taxon>
        <taxon>Bacilli</taxon>
        <taxon>Bacillales</taxon>
        <taxon>Paenibacillaceae</taxon>
        <taxon>Cohnella</taxon>
    </lineage>
</organism>
<dbReference type="GO" id="GO:0016787">
    <property type="term" value="F:hydrolase activity"/>
    <property type="evidence" value="ECO:0007669"/>
    <property type="project" value="UniProtKB-KW"/>
</dbReference>
<sequence length="211" mass="22839">MLTFQAFPLGPLQTNAYVVVDTTRTRAIVIDPGTADPALLRKVAGLQVEAILLTHAHFDHIGGVDELRAKWSCPVYLHPLEKDWLTDPAKNGSARWSDVTAPVKSGPPDHSLEDGQKLQLLGETFEVRHTPGHSPGSVSFVCGDLLFAGDALFRRSVGRTDLPGGHQDTLTKSIRSKLYALPDDTLVLPGHGPATTIGEEKRENPYVPALP</sequence>
<keyword evidence="11" id="KW-1185">Reference proteome</keyword>
<comment type="caution">
    <text evidence="10">The sequence shown here is derived from an EMBL/GenBank/DDBJ whole genome shotgun (WGS) entry which is preliminary data.</text>
</comment>
<evidence type="ECO:0000256" key="8">
    <source>
        <dbReference type="SAM" id="MobiDB-lite"/>
    </source>
</evidence>
<dbReference type="EMBL" id="JAPDHZ010000003">
    <property type="protein sequence ID" value="MDG0791973.1"/>
    <property type="molecule type" value="Genomic_DNA"/>
</dbReference>
<keyword evidence="4" id="KW-0862">Zinc</keyword>
<comment type="cofactor">
    <cofactor evidence="1">
        <name>Zn(2+)</name>
        <dbReference type="ChEBI" id="CHEBI:29105"/>
    </cofactor>
</comment>
<comment type="function">
    <text evidence="6">Counteracts the endogenous Pycsar antiviral defense system. Phosphodiesterase that enables metal-dependent hydrolysis of host cyclic nucleotide Pycsar defense signals such as cCMP and cUMP.</text>
</comment>
<dbReference type="SUPFAM" id="SSF56281">
    <property type="entry name" value="Metallo-hydrolase/oxidoreductase"/>
    <property type="match status" value="1"/>
</dbReference>
<evidence type="ECO:0000256" key="2">
    <source>
        <dbReference type="ARBA" id="ARBA00022723"/>
    </source>
</evidence>